<dbReference type="EMBL" id="LAZR01039534">
    <property type="protein sequence ID" value="KKL16770.1"/>
    <property type="molecule type" value="Genomic_DNA"/>
</dbReference>
<feature type="non-terminal residue" evidence="1">
    <location>
        <position position="46"/>
    </location>
</feature>
<dbReference type="AlphaFoldDB" id="A0A0F9B559"/>
<evidence type="ECO:0000313" key="1">
    <source>
        <dbReference type="EMBL" id="KKL16770.1"/>
    </source>
</evidence>
<protein>
    <submittedName>
        <fullName evidence="1">Uncharacterized protein</fullName>
    </submittedName>
</protein>
<reference evidence="1" key="1">
    <citation type="journal article" date="2015" name="Nature">
        <title>Complex archaea that bridge the gap between prokaryotes and eukaryotes.</title>
        <authorList>
            <person name="Spang A."/>
            <person name="Saw J.H."/>
            <person name="Jorgensen S.L."/>
            <person name="Zaremba-Niedzwiedzka K."/>
            <person name="Martijn J."/>
            <person name="Lind A.E."/>
            <person name="van Eijk R."/>
            <person name="Schleper C."/>
            <person name="Guy L."/>
            <person name="Ettema T.J."/>
        </authorList>
    </citation>
    <scope>NUCLEOTIDE SEQUENCE</scope>
</reference>
<comment type="caution">
    <text evidence="1">The sequence shown here is derived from an EMBL/GenBank/DDBJ whole genome shotgun (WGS) entry which is preliminary data.</text>
</comment>
<organism evidence="1">
    <name type="scientific">marine sediment metagenome</name>
    <dbReference type="NCBI Taxonomy" id="412755"/>
    <lineage>
        <taxon>unclassified sequences</taxon>
        <taxon>metagenomes</taxon>
        <taxon>ecological metagenomes</taxon>
    </lineage>
</organism>
<sequence>MAAFSMKIRIHPKRPKKLGRAVKRFKPRMRKAAIESGELILKEAQS</sequence>
<gene>
    <name evidence="1" type="ORF">LCGC14_2492270</name>
</gene>
<proteinExistence type="predicted"/>
<name>A0A0F9B559_9ZZZZ</name>
<accession>A0A0F9B559</accession>